<proteinExistence type="predicted"/>
<dbReference type="EMBL" id="VCGU01000004">
    <property type="protein sequence ID" value="TRY76645.1"/>
    <property type="molecule type" value="Genomic_DNA"/>
</dbReference>
<evidence type="ECO:0000313" key="2">
    <source>
        <dbReference type="Proteomes" id="UP000318571"/>
    </source>
</evidence>
<dbReference type="AlphaFoldDB" id="A0A553PG38"/>
<organism evidence="1 2">
    <name type="scientific">Tigriopus californicus</name>
    <name type="common">Marine copepod</name>
    <dbReference type="NCBI Taxonomy" id="6832"/>
    <lineage>
        <taxon>Eukaryota</taxon>
        <taxon>Metazoa</taxon>
        <taxon>Ecdysozoa</taxon>
        <taxon>Arthropoda</taxon>
        <taxon>Crustacea</taxon>
        <taxon>Multicrustacea</taxon>
        <taxon>Hexanauplia</taxon>
        <taxon>Copepoda</taxon>
        <taxon>Harpacticoida</taxon>
        <taxon>Harpacticidae</taxon>
        <taxon>Tigriopus</taxon>
    </lineage>
</organism>
<protein>
    <submittedName>
        <fullName evidence="1">Uncharacterized protein</fullName>
    </submittedName>
</protein>
<evidence type="ECO:0000313" key="1">
    <source>
        <dbReference type="EMBL" id="TRY76645.1"/>
    </source>
</evidence>
<comment type="caution">
    <text evidence="1">The sequence shown here is derived from an EMBL/GenBank/DDBJ whole genome shotgun (WGS) entry which is preliminary data.</text>
</comment>
<accession>A0A553PG38</accession>
<dbReference type="Proteomes" id="UP000318571">
    <property type="component" value="Chromosome 5"/>
</dbReference>
<name>A0A553PG38_TIGCA</name>
<reference evidence="1 2" key="1">
    <citation type="journal article" date="2018" name="Nat. Ecol. Evol.">
        <title>Genomic signatures of mitonuclear coevolution across populations of Tigriopus californicus.</title>
        <authorList>
            <person name="Barreto F.S."/>
            <person name="Watson E.T."/>
            <person name="Lima T.G."/>
            <person name="Willett C.S."/>
            <person name="Edmands S."/>
            <person name="Li W."/>
            <person name="Burton R.S."/>
        </authorList>
    </citation>
    <scope>NUCLEOTIDE SEQUENCE [LARGE SCALE GENOMIC DNA]</scope>
    <source>
        <strain evidence="1 2">San Diego</strain>
    </source>
</reference>
<sequence>MGSEKKTSSIENLGVFGSKESNINQLLSSEANEKSDLGRHIGLQRIAWALEHGSREEPAREVPKNHFDEFGTRGLTASGSKIWNGKRFLGVNAFLPKRSLEEAISEYGRVIKRSGIGAPQLGSPSTLLITVPKTKYSEIKMPGDFRIMKRSY</sequence>
<keyword evidence="2" id="KW-1185">Reference proteome</keyword>
<gene>
    <name evidence="1" type="ORF">TCAL_08789</name>
</gene>